<protein>
    <submittedName>
        <fullName evidence="1">Uncharacterized protein</fullName>
    </submittedName>
</protein>
<proteinExistence type="predicted"/>
<dbReference type="eggNOG" id="ENOG502R3FS">
    <property type="taxonomic scope" value="Eukaryota"/>
</dbReference>
<dbReference type="EMBL" id="KD272949">
    <property type="protein sequence ID" value="EMS46588.1"/>
    <property type="molecule type" value="Genomic_DNA"/>
</dbReference>
<dbReference type="AlphaFoldDB" id="M7Y984"/>
<dbReference type="PANTHER" id="PTHR33450">
    <property type="entry name" value="EMB|CAB67623.1-RELATED"/>
    <property type="match status" value="1"/>
</dbReference>
<evidence type="ECO:0000313" key="1">
    <source>
        <dbReference type="EMBL" id="EMS46588.1"/>
    </source>
</evidence>
<dbReference type="PANTHER" id="PTHR33450:SF22">
    <property type="match status" value="1"/>
</dbReference>
<accession>M7Y984</accession>
<name>M7Y984_TRIUA</name>
<reference evidence="1" key="1">
    <citation type="journal article" date="2013" name="Nature">
        <title>Draft genome of the wheat A-genome progenitor Triticum urartu.</title>
        <authorList>
            <person name="Ling H.Q."/>
            <person name="Zhao S."/>
            <person name="Liu D."/>
            <person name="Wang J."/>
            <person name="Sun H."/>
            <person name="Zhang C."/>
            <person name="Fan H."/>
            <person name="Li D."/>
            <person name="Dong L."/>
            <person name="Tao Y."/>
            <person name="Gao C."/>
            <person name="Wu H."/>
            <person name="Li Y."/>
            <person name="Cui Y."/>
            <person name="Guo X."/>
            <person name="Zheng S."/>
            <person name="Wang B."/>
            <person name="Yu K."/>
            <person name="Liang Q."/>
            <person name="Yang W."/>
            <person name="Lou X."/>
            <person name="Chen J."/>
            <person name="Feng M."/>
            <person name="Jian J."/>
            <person name="Zhang X."/>
            <person name="Luo G."/>
            <person name="Jiang Y."/>
            <person name="Liu J."/>
            <person name="Wang Z."/>
            <person name="Sha Y."/>
            <person name="Zhang B."/>
            <person name="Wu H."/>
            <person name="Tang D."/>
            <person name="Shen Q."/>
            <person name="Xue P."/>
            <person name="Zou S."/>
            <person name="Wang X."/>
            <person name="Liu X."/>
            <person name="Wang F."/>
            <person name="Yang Y."/>
            <person name="An X."/>
            <person name="Dong Z."/>
            <person name="Zhang K."/>
            <person name="Zhang X."/>
            <person name="Luo M.C."/>
            <person name="Dvorak J."/>
            <person name="Tong Y."/>
            <person name="Wang J."/>
            <person name="Yang H."/>
            <person name="Li Z."/>
            <person name="Wang D."/>
            <person name="Zhang A."/>
            <person name="Wang J."/>
        </authorList>
    </citation>
    <scope>NUCLEOTIDE SEQUENCE</scope>
</reference>
<sequence>MKIGKAPELLKKAAAMCKSKTARLLILASLQRRGMARTAVVSRKIDALIVADWERVDRHKALALRTMEKRPIIVHESDFEANFSHHLAVFNQENGHGGCPAEWTLHPLFNNDHDNCRYTKDDDVLIDSCDQDNDDEPSVVDVIRSNQEAEGLEFDMEEDIDQAADMFIRSDHFVSTRYPMPGSSSLPRSIAGWPRFAPSLNGSTPLLWPAWRRVPSWTTTRLWSIRSRARGIGMVEDLSLHLALIDGEGGARGCPNWTFQPIFSDGVSCYYTDKYNSDENFDGGDESLVIDVMSRSQGAEELGFNMDKDINQAAEMFIGRFPKFMNTSWKF</sequence>
<organism evidence="1">
    <name type="scientific">Triticum urartu</name>
    <name type="common">Red wild einkorn</name>
    <name type="synonym">Crithodium urartu</name>
    <dbReference type="NCBI Taxonomy" id="4572"/>
    <lineage>
        <taxon>Eukaryota</taxon>
        <taxon>Viridiplantae</taxon>
        <taxon>Streptophyta</taxon>
        <taxon>Embryophyta</taxon>
        <taxon>Tracheophyta</taxon>
        <taxon>Spermatophyta</taxon>
        <taxon>Magnoliopsida</taxon>
        <taxon>Liliopsida</taxon>
        <taxon>Poales</taxon>
        <taxon>Poaceae</taxon>
        <taxon>BOP clade</taxon>
        <taxon>Pooideae</taxon>
        <taxon>Triticodae</taxon>
        <taxon>Triticeae</taxon>
        <taxon>Triticinae</taxon>
        <taxon>Triticum</taxon>
    </lineage>
</organism>
<gene>
    <name evidence="1" type="ORF">TRIUR3_00844</name>
</gene>